<gene>
    <name evidence="3" type="ORF">BYL167_LOCUS71531</name>
</gene>
<name>A0A8S3G296_9BILA</name>
<comment type="caution">
    <text evidence="3">The sequence shown here is derived from an EMBL/GenBank/DDBJ whole genome shotgun (WGS) entry which is preliminary data.</text>
</comment>
<accession>A0A8S3G296</accession>
<protein>
    <recommendedName>
        <fullName evidence="2">Fibronectin type-III domain-containing protein</fullName>
    </recommendedName>
</protein>
<dbReference type="PANTHER" id="PTHR14340:SF13">
    <property type="entry name" value="TITIN"/>
    <property type="match status" value="1"/>
</dbReference>
<evidence type="ECO:0000313" key="3">
    <source>
        <dbReference type="EMBL" id="CAF5147534.1"/>
    </source>
</evidence>
<organism evidence="3 4">
    <name type="scientific">Rotaria magnacalcarata</name>
    <dbReference type="NCBI Taxonomy" id="392030"/>
    <lineage>
        <taxon>Eukaryota</taxon>
        <taxon>Metazoa</taxon>
        <taxon>Spiralia</taxon>
        <taxon>Gnathifera</taxon>
        <taxon>Rotifera</taxon>
        <taxon>Eurotatoria</taxon>
        <taxon>Bdelloidea</taxon>
        <taxon>Philodinida</taxon>
        <taxon>Philodinidae</taxon>
        <taxon>Rotaria</taxon>
    </lineage>
</organism>
<dbReference type="SUPFAM" id="SSF49265">
    <property type="entry name" value="Fibronectin type III"/>
    <property type="match status" value="2"/>
</dbReference>
<dbReference type="GO" id="GO:0048738">
    <property type="term" value="P:cardiac muscle tissue development"/>
    <property type="evidence" value="ECO:0007669"/>
    <property type="project" value="TreeGrafter"/>
</dbReference>
<sequence>EEHAWRELEKVDASETTYTRTDLKTELSYQFRLRTLTRNGRHSSPTRETQVLSLKRTIDAPDTPEALTITDITDDSLILKWREGSSKIKRYIVEKREASKKVWVTAGETTETSICVEHLMRNVQYELRVFAQNASGDRSKEAALLLIQFKGRQVPPGLCEELKVKEHSPTACLVTWLPPSDTSNASIRNYIVEKQQVGRLTWQTVSDSSQTCTCLVNELTPNVQYKVRVAAINEFG</sequence>
<dbReference type="GO" id="GO:0045214">
    <property type="term" value="P:sarcomere organization"/>
    <property type="evidence" value="ECO:0007669"/>
    <property type="project" value="TreeGrafter"/>
</dbReference>
<dbReference type="GO" id="GO:0008307">
    <property type="term" value="F:structural constituent of muscle"/>
    <property type="evidence" value="ECO:0007669"/>
    <property type="project" value="TreeGrafter"/>
</dbReference>
<dbReference type="InterPro" id="IPR013783">
    <property type="entry name" value="Ig-like_fold"/>
</dbReference>
<dbReference type="PROSITE" id="PS50853">
    <property type="entry name" value="FN3"/>
    <property type="match status" value="3"/>
</dbReference>
<dbReference type="Proteomes" id="UP000681967">
    <property type="component" value="Unassembled WGS sequence"/>
</dbReference>
<dbReference type="Gene3D" id="2.60.40.10">
    <property type="entry name" value="Immunoglobulins"/>
    <property type="match status" value="3"/>
</dbReference>
<dbReference type="GO" id="GO:0031430">
    <property type="term" value="C:M band"/>
    <property type="evidence" value="ECO:0007669"/>
    <property type="project" value="TreeGrafter"/>
</dbReference>
<dbReference type="AlphaFoldDB" id="A0A8S3G296"/>
<dbReference type="PANTHER" id="PTHR14340">
    <property type="entry name" value="MICROFIBRIL-ASSOCIATED GLYCOPROTEIN 3"/>
    <property type="match status" value="1"/>
</dbReference>
<dbReference type="EMBL" id="CAJOBH010255671">
    <property type="protein sequence ID" value="CAF5147534.1"/>
    <property type="molecule type" value="Genomic_DNA"/>
</dbReference>
<feature type="domain" description="Fibronectin type-III" evidence="2">
    <location>
        <begin position="155"/>
        <end position="236"/>
    </location>
</feature>
<evidence type="ECO:0000256" key="1">
    <source>
        <dbReference type="ARBA" id="ARBA00023319"/>
    </source>
</evidence>
<dbReference type="SMART" id="SM00060">
    <property type="entry name" value="FN3"/>
    <property type="match status" value="2"/>
</dbReference>
<dbReference type="CDD" id="cd00063">
    <property type="entry name" value="FN3"/>
    <property type="match status" value="2"/>
</dbReference>
<proteinExistence type="predicted"/>
<feature type="non-terminal residue" evidence="3">
    <location>
        <position position="236"/>
    </location>
</feature>
<reference evidence="3" key="1">
    <citation type="submission" date="2021-02" db="EMBL/GenBank/DDBJ databases">
        <authorList>
            <person name="Nowell W R."/>
        </authorList>
    </citation>
    <scope>NUCLEOTIDE SEQUENCE</scope>
</reference>
<feature type="non-terminal residue" evidence="3">
    <location>
        <position position="1"/>
    </location>
</feature>
<dbReference type="InterPro" id="IPR003961">
    <property type="entry name" value="FN3_dom"/>
</dbReference>
<feature type="domain" description="Fibronectin type-III" evidence="2">
    <location>
        <begin position="63"/>
        <end position="152"/>
    </location>
</feature>
<keyword evidence="1" id="KW-0393">Immunoglobulin domain</keyword>
<dbReference type="PRINTS" id="PR00014">
    <property type="entry name" value="FNTYPEIII"/>
</dbReference>
<dbReference type="Pfam" id="PF00041">
    <property type="entry name" value="fn3"/>
    <property type="match status" value="2"/>
</dbReference>
<evidence type="ECO:0000313" key="4">
    <source>
        <dbReference type="Proteomes" id="UP000681967"/>
    </source>
</evidence>
<dbReference type="InterPro" id="IPR036116">
    <property type="entry name" value="FN3_sf"/>
</dbReference>
<evidence type="ECO:0000259" key="2">
    <source>
        <dbReference type="PROSITE" id="PS50853"/>
    </source>
</evidence>
<feature type="domain" description="Fibronectin type-III" evidence="2">
    <location>
        <begin position="1"/>
        <end position="57"/>
    </location>
</feature>